<evidence type="ECO:0000259" key="8">
    <source>
        <dbReference type="PROSITE" id="PS50011"/>
    </source>
</evidence>
<evidence type="ECO:0000256" key="4">
    <source>
        <dbReference type="ARBA" id="ARBA00022840"/>
    </source>
</evidence>
<evidence type="ECO:0000256" key="7">
    <source>
        <dbReference type="SAM" id="Phobius"/>
    </source>
</evidence>
<dbReference type="EMBL" id="JBHUEA010000003">
    <property type="protein sequence ID" value="MFD1720472.1"/>
    <property type="molecule type" value="Genomic_DNA"/>
</dbReference>
<accession>A0ABW4LBS5</accession>
<proteinExistence type="predicted"/>
<evidence type="ECO:0000256" key="5">
    <source>
        <dbReference type="PROSITE-ProRule" id="PRU10141"/>
    </source>
</evidence>
<gene>
    <name evidence="9" type="ORF">ACFSBI_02825</name>
</gene>
<dbReference type="PROSITE" id="PS50011">
    <property type="entry name" value="PROTEIN_KINASE_DOM"/>
    <property type="match status" value="1"/>
</dbReference>
<dbReference type="SMART" id="SM00220">
    <property type="entry name" value="S_TKc"/>
    <property type="match status" value="1"/>
</dbReference>
<evidence type="ECO:0000313" key="9">
    <source>
        <dbReference type="EMBL" id="MFD1720472.1"/>
    </source>
</evidence>
<dbReference type="InterPro" id="IPR011009">
    <property type="entry name" value="Kinase-like_dom_sf"/>
</dbReference>
<evidence type="ECO:0000256" key="1">
    <source>
        <dbReference type="ARBA" id="ARBA00022679"/>
    </source>
</evidence>
<keyword evidence="4 5" id="KW-0067">ATP-binding</keyword>
<evidence type="ECO:0000256" key="2">
    <source>
        <dbReference type="ARBA" id="ARBA00022741"/>
    </source>
</evidence>
<feature type="compositionally biased region" description="Low complexity" evidence="6">
    <location>
        <begin position="382"/>
        <end position="401"/>
    </location>
</feature>
<keyword evidence="7" id="KW-0472">Membrane</keyword>
<dbReference type="Gene3D" id="1.10.510.10">
    <property type="entry name" value="Transferase(Phosphotransferase) domain 1"/>
    <property type="match status" value="1"/>
</dbReference>
<keyword evidence="2 5" id="KW-0547">Nucleotide-binding</keyword>
<dbReference type="PROSITE" id="PS00108">
    <property type="entry name" value="PROTEIN_KINASE_ST"/>
    <property type="match status" value="1"/>
</dbReference>
<feature type="region of interest" description="Disordered" evidence="6">
    <location>
        <begin position="361"/>
        <end position="442"/>
    </location>
</feature>
<reference evidence="10" key="1">
    <citation type="journal article" date="2019" name="Int. J. Syst. Evol. Microbiol.">
        <title>The Global Catalogue of Microorganisms (GCM) 10K type strain sequencing project: providing services to taxonomists for standard genome sequencing and annotation.</title>
        <authorList>
            <consortium name="The Broad Institute Genomics Platform"/>
            <consortium name="The Broad Institute Genome Sequencing Center for Infectious Disease"/>
            <person name="Wu L."/>
            <person name="Ma J."/>
        </authorList>
    </citation>
    <scope>NUCLEOTIDE SEQUENCE [LARGE SCALE GENOMIC DNA]</scope>
    <source>
        <strain evidence="10">CGMCC 1.12471</strain>
    </source>
</reference>
<dbReference type="CDD" id="cd14014">
    <property type="entry name" value="STKc_PknB_like"/>
    <property type="match status" value="1"/>
</dbReference>
<dbReference type="EC" id="2.7.11.1" evidence="9"/>
<dbReference type="InterPro" id="IPR008271">
    <property type="entry name" value="Ser/Thr_kinase_AS"/>
</dbReference>
<dbReference type="Gene3D" id="3.30.200.20">
    <property type="entry name" value="Phosphorylase Kinase, domain 1"/>
    <property type="match status" value="1"/>
</dbReference>
<feature type="compositionally biased region" description="Basic and acidic residues" evidence="6">
    <location>
        <begin position="402"/>
        <end position="442"/>
    </location>
</feature>
<dbReference type="PANTHER" id="PTHR43289:SF34">
    <property type="entry name" value="SERINE_THREONINE-PROTEIN KINASE YBDM-RELATED"/>
    <property type="match status" value="1"/>
</dbReference>
<name>A0ABW4LBS5_9MICO</name>
<dbReference type="PANTHER" id="PTHR43289">
    <property type="entry name" value="MITOGEN-ACTIVATED PROTEIN KINASE KINASE KINASE 20-RELATED"/>
    <property type="match status" value="1"/>
</dbReference>
<evidence type="ECO:0000256" key="3">
    <source>
        <dbReference type="ARBA" id="ARBA00022777"/>
    </source>
</evidence>
<dbReference type="Proteomes" id="UP001597347">
    <property type="component" value="Unassembled WGS sequence"/>
</dbReference>
<evidence type="ECO:0000256" key="6">
    <source>
        <dbReference type="SAM" id="MobiDB-lite"/>
    </source>
</evidence>
<keyword evidence="7" id="KW-0812">Transmembrane</keyword>
<feature type="transmembrane region" description="Helical" evidence="7">
    <location>
        <begin position="325"/>
        <end position="349"/>
    </location>
</feature>
<dbReference type="Pfam" id="PF00069">
    <property type="entry name" value="Pkinase"/>
    <property type="match status" value="1"/>
</dbReference>
<keyword evidence="3 9" id="KW-0418">Kinase</keyword>
<keyword evidence="10" id="KW-1185">Reference proteome</keyword>
<keyword evidence="1 9" id="KW-0808">Transferase</keyword>
<dbReference type="InterPro" id="IPR000719">
    <property type="entry name" value="Prot_kinase_dom"/>
</dbReference>
<evidence type="ECO:0000313" key="10">
    <source>
        <dbReference type="Proteomes" id="UP001597347"/>
    </source>
</evidence>
<dbReference type="SUPFAM" id="SSF56112">
    <property type="entry name" value="Protein kinase-like (PK-like)"/>
    <property type="match status" value="1"/>
</dbReference>
<feature type="compositionally biased region" description="Low complexity" evidence="6">
    <location>
        <begin position="361"/>
        <end position="374"/>
    </location>
</feature>
<feature type="domain" description="Protein kinase" evidence="8">
    <location>
        <begin position="11"/>
        <end position="271"/>
    </location>
</feature>
<dbReference type="RefSeq" id="WP_377931829.1">
    <property type="nucleotide sequence ID" value="NZ_JBHUEA010000003.1"/>
</dbReference>
<dbReference type="PROSITE" id="PS00107">
    <property type="entry name" value="PROTEIN_KINASE_ATP"/>
    <property type="match status" value="1"/>
</dbReference>
<organism evidence="9 10">
    <name type="scientific">Amnibacterium endophyticum</name>
    <dbReference type="NCBI Taxonomy" id="2109337"/>
    <lineage>
        <taxon>Bacteria</taxon>
        <taxon>Bacillati</taxon>
        <taxon>Actinomycetota</taxon>
        <taxon>Actinomycetes</taxon>
        <taxon>Micrococcales</taxon>
        <taxon>Microbacteriaceae</taxon>
        <taxon>Amnibacterium</taxon>
    </lineage>
</organism>
<comment type="caution">
    <text evidence="9">The sequence shown here is derived from an EMBL/GenBank/DDBJ whole genome shotgun (WGS) entry which is preliminary data.</text>
</comment>
<dbReference type="InterPro" id="IPR017441">
    <property type="entry name" value="Protein_kinase_ATP_BS"/>
</dbReference>
<protein>
    <submittedName>
        <fullName evidence="9">Serine/threonine-protein kinase</fullName>
        <ecNumber evidence="9">2.7.11.1</ecNumber>
    </submittedName>
</protein>
<dbReference type="GO" id="GO:0004674">
    <property type="term" value="F:protein serine/threonine kinase activity"/>
    <property type="evidence" value="ECO:0007669"/>
    <property type="project" value="UniProtKB-EC"/>
</dbReference>
<feature type="binding site" evidence="5">
    <location>
        <position position="40"/>
    </location>
    <ligand>
        <name>ATP</name>
        <dbReference type="ChEBI" id="CHEBI:30616"/>
    </ligand>
</feature>
<sequence>MRTLPLLGERYRLGPVVGTGGMGAVHRAWDETFGREVALKVVRSGAGTIEQERLRREAQYLARLDHPNLIAVYDTGSDRGRHGETVWFAMELVHGPDLRRVIADQGRLSTADVARVLHGAAGALGALHDAGVVHRDLKPANVLLTRPFEQAGWEPKLADLGIARLFQADALTMTGQVVGTAAYLSPEQVSGEPIGPASDVYSLGLLALEALTGRVAFPGPVAEAAAARLVRAPEIPGGLDRGWRTLLAAMTARRPADRPTAADVVLRCAALTGDAAPLPELLQATAVMPASDFDLPTEAMDLADRPTTGWSPTLRRRARPRPRRVVLVAAAIAVAAGLAGGGASVIGLASVGATGAAATVQTPAPAQVHRSPTATPTPRPTPSRTATPKPAPTAVPTAQPAVDREPPRQELRRSWRDRSPGELRDLRQRFEERWRDRLRGHG</sequence>
<keyword evidence="7" id="KW-1133">Transmembrane helix</keyword>